<proteinExistence type="predicted"/>
<dbReference type="Pfam" id="PF00440">
    <property type="entry name" value="TetR_N"/>
    <property type="match status" value="1"/>
</dbReference>
<accession>A0A9Y2KYX8</accession>
<dbReference type="InterPro" id="IPR009057">
    <property type="entry name" value="Homeodomain-like_sf"/>
</dbReference>
<dbReference type="SUPFAM" id="SSF46689">
    <property type="entry name" value="Homeodomain-like"/>
    <property type="match status" value="1"/>
</dbReference>
<evidence type="ECO:0000313" key="4">
    <source>
        <dbReference type="Proteomes" id="UP001238334"/>
    </source>
</evidence>
<feature type="domain" description="HTH tetR-type" evidence="2">
    <location>
        <begin position="1"/>
        <end position="28"/>
    </location>
</feature>
<dbReference type="GO" id="GO:0003677">
    <property type="term" value="F:DNA binding"/>
    <property type="evidence" value="ECO:0007669"/>
    <property type="project" value="UniProtKB-KW"/>
</dbReference>
<name>A0A9Y2KYX8_9RHOB</name>
<dbReference type="InterPro" id="IPR001647">
    <property type="entry name" value="HTH_TetR"/>
</dbReference>
<dbReference type="Proteomes" id="UP001238334">
    <property type="component" value="Chromosome"/>
</dbReference>
<dbReference type="Gene3D" id="1.10.357.10">
    <property type="entry name" value="Tetracycline Repressor, domain 2"/>
    <property type="match status" value="1"/>
</dbReference>
<evidence type="ECO:0000259" key="2">
    <source>
        <dbReference type="Pfam" id="PF00440"/>
    </source>
</evidence>
<keyword evidence="1" id="KW-0238">DNA-binding</keyword>
<dbReference type="RefSeq" id="WP_270921021.1">
    <property type="nucleotide sequence ID" value="NZ_CP127247.1"/>
</dbReference>
<dbReference type="KEGG" id="ppso:QPJ95_13875"/>
<evidence type="ECO:0000313" key="3">
    <source>
        <dbReference type="EMBL" id="WIY23734.1"/>
    </source>
</evidence>
<keyword evidence="4" id="KW-1185">Reference proteome</keyword>
<dbReference type="EMBL" id="CP127247">
    <property type="protein sequence ID" value="WIY23734.1"/>
    <property type="molecule type" value="Genomic_DNA"/>
</dbReference>
<organism evidence="3 4">
    <name type="scientific">Parasedimentitalea psychrophila</name>
    <dbReference type="NCBI Taxonomy" id="2997337"/>
    <lineage>
        <taxon>Bacteria</taxon>
        <taxon>Pseudomonadati</taxon>
        <taxon>Pseudomonadota</taxon>
        <taxon>Alphaproteobacteria</taxon>
        <taxon>Rhodobacterales</taxon>
        <taxon>Paracoccaceae</taxon>
        <taxon>Parasedimentitalea</taxon>
    </lineage>
</organism>
<protein>
    <submittedName>
        <fullName evidence="3">Helix-turn-helix domain-containing protein</fullName>
    </submittedName>
</protein>
<dbReference type="AlphaFoldDB" id="A0A9Y2KYX8"/>
<evidence type="ECO:0000256" key="1">
    <source>
        <dbReference type="ARBA" id="ARBA00023125"/>
    </source>
</evidence>
<gene>
    <name evidence="3" type="ORF">QPJ95_13875</name>
</gene>
<sequence length="83" mass="9309">MRGLAEHLGDSKSALYHYFPTKGALFLATQHHIGGLTLGGFSRSRDSVIVSADEQKSSKEYLDSRWLQHSQFGKLHRALSCLY</sequence>
<reference evidence="3 4" key="1">
    <citation type="submission" date="2023-06" db="EMBL/GenBank/DDBJ databases">
        <title>Parasedimentitalea psychrophila sp. nov., a psychrophilic bacterium isolated from deep-sea sediment.</title>
        <authorList>
            <person name="Li A."/>
        </authorList>
    </citation>
    <scope>NUCLEOTIDE SEQUENCE [LARGE SCALE GENOMIC DNA]</scope>
    <source>
        <strain evidence="3 4">QS115</strain>
    </source>
</reference>